<comment type="similarity">
    <text evidence="2 8">Belongs to the sulfotransferase 6 family.</text>
</comment>
<comment type="function">
    <text evidence="8">6-O-sulfation enzyme which catalyzes the transfer of sulfate from 3'-phosphoadenosine 5'-phosphosulfate (PAPS) to position 6 of the N-sulfoglucosamine residue (GlcNS) of heparan sulfate.</text>
</comment>
<dbReference type="Pfam" id="PF03567">
    <property type="entry name" value="Sulfotransfer_2"/>
    <property type="match status" value="1"/>
</dbReference>
<keyword evidence="10" id="KW-1185">Reference proteome</keyword>
<accession>A0ABY7G5R1</accession>
<keyword evidence="3 8" id="KW-0808">Transferase</keyword>
<evidence type="ECO:0000256" key="2">
    <source>
        <dbReference type="ARBA" id="ARBA00010109"/>
    </source>
</evidence>
<dbReference type="InterPro" id="IPR005331">
    <property type="entry name" value="Sulfotransferase"/>
</dbReference>
<dbReference type="Proteomes" id="UP001164746">
    <property type="component" value="Chromosome 15"/>
</dbReference>
<evidence type="ECO:0000256" key="1">
    <source>
        <dbReference type="ARBA" id="ARBA00004167"/>
    </source>
</evidence>
<evidence type="ECO:0000256" key="7">
    <source>
        <dbReference type="ARBA" id="ARBA00023180"/>
    </source>
</evidence>
<dbReference type="InterPro" id="IPR010635">
    <property type="entry name" value="Heparan_SO4-6-sulfoTrfase"/>
</dbReference>
<dbReference type="EC" id="2.8.2.-" evidence="8"/>
<evidence type="ECO:0000256" key="4">
    <source>
        <dbReference type="ARBA" id="ARBA00022692"/>
    </source>
</evidence>
<dbReference type="EMBL" id="CP111026">
    <property type="protein sequence ID" value="WAR28508.1"/>
    <property type="molecule type" value="Genomic_DNA"/>
</dbReference>
<dbReference type="Gene3D" id="3.40.50.300">
    <property type="entry name" value="P-loop containing nucleotide triphosphate hydrolases"/>
    <property type="match status" value="1"/>
</dbReference>
<keyword evidence="7" id="KW-0325">Glycoprotein</keyword>
<dbReference type="PANTHER" id="PTHR12812:SF0">
    <property type="entry name" value="HEPARAN-SULFATE 6-O-SULFOTRANSFERASE"/>
    <property type="match status" value="1"/>
</dbReference>
<keyword evidence="6 8" id="KW-0472">Membrane</keyword>
<name>A0ABY7G5R1_MYAAR</name>
<feature type="transmembrane region" description="Helical" evidence="8">
    <location>
        <begin position="28"/>
        <end position="48"/>
    </location>
</feature>
<comment type="catalytic activity">
    <reaction evidence="8">
        <text>alpha-D-glucosaminyl-[heparan sulfate](n) + 3'-phosphoadenylyl sulfate = 6-sulfo-alpha-D-glucosaminyl-[heparan sulfate](n) + adenosine 3',5'-bisphosphate + H(+)</text>
        <dbReference type="Rhea" id="RHEA:56604"/>
        <dbReference type="Rhea" id="RHEA-COMP:9830"/>
        <dbReference type="Rhea" id="RHEA-COMP:14621"/>
        <dbReference type="ChEBI" id="CHEBI:15378"/>
        <dbReference type="ChEBI" id="CHEBI:58339"/>
        <dbReference type="ChEBI" id="CHEBI:58343"/>
        <dbReference type="ChEBI" id="CHEBI:58388"/>
        <dbReference type="ChEBI" id="CHEBI:140604"/>
    </reaction>
</comment>
<keyword evidence="5 8" id="KW-1133">Transmembrane helix</keyword>
<keyword evidence="4 8" id="KW-0812">Transmembrane</keyword>
<comment type="subcellular location">
    <subcellularLocation>
        <location evidence="1">Membrane</location>
        <topology evidence="1">Single-pass membrane protein</topology>
    </subcellularLocation>
    <subcellularLocation>
        <location evidence="8">Membrane</location>
        <topology evidence="8">Single-pass type II membrane protein</topology>
    </subcellularLocation>
</comment>
<evidence type="ECO:0000256" key="5">
    <source>
        <dbReference type="ARBA" id="ARBA00022989"/>
    </source>
</evidence>
<sequence>MHYVLYNRYRNCLYFHTIRRVFKIKMTWRKAIIFLIIVALFSGFVFLYTCGNDSCSPNAILPAVVSDISQITDSFNAYKDGRLPYNNFNDTVFVESHPVNFDKEDVIVFLHIQKTGGTSFGRHLVKNLELESPCKCHRRKKRCDCYTSKKTIWLFSRYSTGWVCGLHADWTELNSCVEEAMNKKEKKIRKRRYHYITVLRDPVKRFLSEWKHVQRGATWKTAKLVCNGHSAVGNEVPLCFNGTDWSDVTLDEFLSCKHNLAKNRQTRMLADLAKVNCYNTSSMTPEDRDQKILDSAKENLLNMDFFGLTEFQLRTQKLFEYTFDIHFKKEFEQLPVTHSDRTDISKRQKSEILEQNKLDIALYQYAKDLFLQRTKKMREKTGDTFVERDYDLLETKDQFDDSVDFADDEDDDS</sequence>
<evidence type="ECO:0000313" key="10">
    <source>
        <dbReference type="Proteomes" id="UP001164746"/>
    </source>
</evidence>
<keyword evidence="8" id="KW-0735">Signal-anchor</keyword>
<evidence type="ECO:0000256" key="8">
    <source>
        <dbReference type="RuleBase" id="RU364122"/>
    </source>
</evidence>
<evidence type="ECO:0000313" key="9">
    <source>
        <dbReference type="EMBL" id="WAR28508.1"/>
    </source>
</evidence>
<dbReference type="PANTHER" id="PTHR12812">
    <property type="entry name" value="HEPARAN SULFATE 6-O-SULFOTRANSFERASE 3"/>
    <property type="match status" value="1"/>
</dbReference>
<dbReference type="SUPFAM" id="SSF52540">
    <property type="entry name" value="P-loop containing nucleoside triphosphate hydrolases"/>
    <property type="match status" value="1"/>
</dbReference>
<dbReference type="InterPro" id="IPR027417">
    <property type="entry name" value="P-loop_NTPase"/>
</dbReference>
<organism evidence="9 10">
    <name type="scientific">Mya arenaria</name>
    <name type="common">Soft-shell clam</name>
    <dbReference type="NCBI Taxonomy" id="6604"/>
    <lineage>
        <taxon>Eukaryota</taxon>
        <taxon>Metazoa</taxon>
        <taxon>Spiralia</taxon>
        <taxon>Lophotrochozoa</taxon>
        <taxon>Mollusca</taxon>
        <taxon>Bivalvia</taxon>
        <taxon>Autobranchia</taxon>
        <taxon>Heteroconchia</taxon>
        <taxon>Euheterodonta</taxon>
        <taxon>Imparidentia</taxon>
        <taxon>Neoheterodontei</taxon>
        <taxon>Myida</taxon>
        <taxon>Myoidea</taxon>
        <taxon>Myidae</taxon>
        <taxon>Mya</taxon>
    </lineage>
</organism>
<evidence type="ECO:0000256" key="6">
    <source>
        <dbReference type="ARBA" id="ARBA00023136"/>
    </source>
</evidence>
<proteinExistence type="inferred from homology"/>
<protein>
    <recommendedName>
        <fullName evidence="8">Heparan-sulfate 6-O-sulfotransferase</fullName>
        <ecNumber evidence="8">2.8.2.-</ecNumber>
    </recommendedName>
</protein>
<gene>
    <name evidence="9" type="ORF">MAR_014212</name>
</gene>
<reference evidence="9" key="1">
    <citation type="submission" date="2022-11" db="EMBL/GenBank/DDBJ databases">
        <title>Centuries of genome instability and evolution in soft-shell clam transmissible cancer (bioRxiv).</title>
        <authorList>
            <person name="Hart S.F.M."/>
            <person name="Yonemitsu M.A."/>
            <person name="Giersch R.M."/>
            <person name="Beal B.F."/>
            <person name="Arriagada G."/>
            <person name="Davis B.W."/>
            <person name="Ostrander E.A."/>
            <person name="Goff S.P."/>
            <person name="Metzger M.J."/>
        </authorList>
    </citation>
    <scope>NUCLEOTIDE SEQUENCE</scope>
    <source>
        <strain evidence="9">MELC-2E11</strain>
        <tissue evidence="9">Siphon/mantle</tissue>
    </source>
</reference>
<evidence type="ECO:0000256" key="3">
    <source>
        <dbReference type="ARBA" id="ARBA00022679"/>
    </source>
</evidence>